<sequence length="112" mass="12872">MYDLNDIHRAFKLPKTKLPSQWRHRIRTALETSAPAKLQVQNFGADRGFATWATKEALYAYAMWCDVEFYMVVVDAFTALTNGDIEKAQEIAQTVVSVHEQRATELYLQGHH</sequence>
<protein>
    <recommendedName>
        <fullName evidence="3">KilA-N domain-containing protein</fullName>
    </recommendedName>
</protein>
<evidence type="ECO:0008006" key="3">
    <source>
        <dbReference type="Google" id="ProtNLM"/>
    </source>
</evidence>
<dbReference type="Proteomes" id="UP000606498">
    <property type="component" value="Unassembled WGS sequence"/>
</dbReference>
<dbReference type="EMBL" id="BMKO01000004">
    <property type="protein sequence ID" value="GGE78736.1"/>
    <property type="molecule type" value="Genomic_DNA"/>
</dbReference>
<accession>A0ABQ1T5H3</accession>
<comment type="caution">
    <text evidence="1">The sequence shown here is derived from an EMBL/GenBank/DDBJ whole genome shotgun (WGS) entry which is preliminary data.</text>
</comment>
<dbReference type="RefSeq" id="WP_100145516.1">
    <property type="nucleotide sequence ID" value="NZ_BMKO01000004.1"/>
</dbReference>
<gene>
    <name evidence="1" type="ORF">GCM10011520_19120</name>
</gene>
<organism evidence="1 2">
    <name type="scientific">Shewanella carassii</name>
    <dbReference type="NCBI Taxonomy" id="1987584"/>
    <lineage>
        <taxon>Bacteria</taxon>
        <taxon>Pseudomonadati</taxon>
        <taxon>Pseudomonadota</taxon>
        <taxon>Gammaproteobacteria</taxon>
        <taxon>Alteromonadales</taxon>
        <taxon>Shewanellaceae</taxon>
        <taxon>Shewanella</taxon>
    </lineage>
</organism>
<keyword evidence="2" id="KW-1185">Reference proteome</keyword>
<evidence type="ECO:0000313" key="1">
    <source>
        <dbReference type="EMBL" id="GGE78736.1"/>
    </source>
</evidence>
<name>A0ABQ1T5H3_9GAMM</name>
<proteinExistence type="predicted"/>
<evidence type="ECO:0000313" key="2">
    <source>
        <dbReference type="Proteomes" id="UP000606498"/>
    </source>
</evidence>
<reference evidence="2" key="1">
    <citation type="journal article" date="2019" name="Int. J. Syst. Evol. Microbiol.">
        <title>The Global Catalogue of Microorganisms (GCM) 10K type strain sequencing project: providing services to taxonomists for standard genome sequencing and annotation.</title>
        <authorList>
            <consortium name="The Broad Institute Genomics Platform"/>
            <consortium name="The Broad Institute Genome Sequencing Center for Infectious Disease"/>
            <person name="Wu L."/>
            <person name="Ma J."/>
        </authorList>
    </citation>
    <scope>NUCLEOTIDE SEQUENCE [LARGE SCALE GENOMIC DNA]</scope>
    <source>
        <strain evidence="2">CGMCC 1.16033</strain>
    </source>
</reference>